<feature type="region of interest" description="Disordered" evidence="1">
    <location>
        <begin position="204"/>
        <end position="241"/>
    </location>
</feature>
<reference evidence="2 3" key="1">
    <citation type="journal article" date="2016" name="Mol. Biol. Evol.">
        <title>Comparative Genomics of Early-Diverging Mushroom-Forming Fungi Provides Insights into the Origins of Lignocellulose Decay Capabilities.</title>
        <authorList>
            <person name="Nagy L.G."/>
            <person name="Riley R."/>
            <person name="Tritt A."/>
            <person name="Adam C."/>
            <person name="Daum C."/>
            <person name="Floudas D."/>
            <person name="Sun H."/>
            <person name="Yadav J.S."/>
            <person name="Pangilinan J."/>
            <person name="Larsson K.H."/>
            <person name="Matsuura K."/>
            <person name="Barry K."/>
            <person name="Labutti K."/>
            <person name="Kuo R."/>
            <person name="Ohm R.A."/>
            <person name="Bhattacharya S.S."/>
            <person name="Shirouzu T."/>
            <person name="Yoshinaga Y."/>
            <person name="Martin F.M."/>
            <person name="Grigoriev I.V."/>
            <person name="Hibbett D.S."/>
        </authorList>
    </citation>
    <scope>NUCLEOTIDE SEQUENCE [LARGE SCALE GENOMIC DNA]</scope>
    <source>
        <strain evidence="2 3">HHB12029</strain>
    </source>
</reference>
<organism evidence="2 3">
    <name type="scientific">Exidia glandulosa HHB12029</name>
    <dbReference type="NCBI Taxonomy" id="1314781"/>
    <lineage>
        <taxon>Eukaryota</taxon>
        <taxon>Fungi</taxon>
        <taxon>Dikarya</taxon>
        <taxon>Basidiomycota</taxon>
        <taxon>Agaricomycotina</taxon>
        <taxon>Agaricomycetes</taxon>
        <taxon>Auriculariales</taxon>
        <taxon>Exidiaceae</taxon>
        <taxon>Exidia</taxon>
    </lineage>
</organism>
<gene>
    <name evidence="2" type="ORF">EXIGLDRAFT_779110</name>
</gene>
<evidence type="ECO:0000313" key="3">
    <source>
        <dbReference type="Proteomes" id="UP000077266"/>
    </source>
</evidence>
<feature type="compositionally biased region" description="Acidic residues" evidence="1">
    <location>
        <begin position="223"/>
        <end position="239"/>
    </location>
</feature>
<accession>A0A165C7K7</accession>
<dbReference type="OrthoDB" id="3053346at2759"/>
<dbReference type="AlphaFoldDB" id="A0A165C7K7"/>
<dbReference type="EMBL" id="KV426354">
    <property type="protein sequence ID" value="KZV81965.1"/>
    <property type="molecule type" value="Genomic_DNA"/>
</dbReference>
<keyword evidence="3" id="KW-1185">Reference proteome</keyword>
<sequence length="404" mass="43518">MGIIEYPSAADVQHCPFGTIVLISVDPLASVATLRDERASEEAARIPRGKFLVMVSLVLDIDFSSVPEASPLKIEFFAVGRGLPDPPYACVALSADAIHPTGRPPIMPASPLPWPDCYIHTIKKSSAQITRIHLDSPSNTLVADADITRVTRAYRDDARALHAERAPANPVVDPGSPDEIDDELLAFEENLTYSYTSSLGRMVQAPNNHAAPNGDLADTASVGDEDADEGEDDSDGSSEDEPHMEIRAEMWLDVSVVDSPGDTQDLLDTIVQLTAIKKAWAQREVLKELADQPRTRKWVASVAGAGSATQLPAHHDAQNGIAAGDNLVSPNDALDYRAEHGDPSDTEGHPSEAGLDSLADDPLARQQKRFKLSKSPRVVVERAKGTLIAVARTVAGWKRKALRK</sequence>
<feature type="region of interest" description="Disordered" evidence="1">
    <location>
        <begin position="325"/>
        <end position="360"/>
    </location>
</feature>
<name>A0A165C7K7_EXIGL</name>
<evidence type="ECO:0000256" key="1">
    <source>
        <dbReference type="SAM" id="MobiDB-lite"/>
    </source>
</evidence>
<proteinExistence type="predicted"/>
<dbReference type="InParanoid" id="A0A165C7K7"/>
<evidence type="ECO:0000313" key="2">
    <source>
        <dbReference type="EMBL" id="KZV81965.1"/>
    </source>
</evidence>
<dbReference type="Proteomes" id="UP000077266">
    <property type="component" value="Unassembled WGS sequence"/>
</dbReference>
<protein>
    <submittedName>
        <fullName evidence="2">Uncharacterized protein</fullName>
    </submittedName>
</protein>
<feature type="compositionally biased region" description="Basic and acidic residues" evidence="1">
    <location>
        <begin position="334"/>
        <end position="350"/>
    </location>
</feature>